<organism evidence="1 2">
    <name type="scientific">Pluteus cervinus</name>
    <dbReference type="NCBI Taxonomy" id="181527"/>
    <lineage>
        <taxon>Eukaryota</taxon>
        <taxon>Fungi</taxon>
        <taxon>Dikarya</taxon>
        <taxon>Basidiomycota</taxon>
        <taxon>Agaricomycotina</taxon>
        <taxon>Agaricomycetes</taxon>
        <taxon>Agaricomycetidae</taxon>
        <taxon>Agaricales</taxon>
        <taxon>Pluteineae</taxon>
        <taxon>Pluteaceae</taxon>
        <taxon>Pluteus</taxon>
    </lineage>
</organism>
<reference evidence="1 2" key="1">
    <citation type="journal article" date="2019" name="Nat. Ecol. Evol.">
        <title>Megaphylogeny resolves global patterns of mushroom evolution.</title>
        <authorList>
            <person name="Varga T."/>
            <person name="Krizsan K."/>
            <person name="Foldi C."/>
            <person name="Dima B."/>
            <person name="Sanchez-Garcia M."/>
            <person name="Sanchez-Ramirez S."/>
            <person name="Szollosi G.J."/>
            <person name="Szarkandi J.G."/>
            <person name="Papp V."/>
            <person name="Albert L."/>
            <person name="Andreopoulos W."/>
            <person name="Angelini C."/>
            <person name="Antonin V."/>
            <person name="Barry K.W."/>
            <person name="Bougher N.L."/>
            <person name="Buchanan P."/>
            <person name="Buyck B."/>
            <person name="Bense V."/>
            <person name="Catcheside P."/>
            <person name="Chovatia M."/>
            <person name="Cooper J."/>
            <person name="Damon W."/>
            <person name="Desjardin D."/>
            <person name="Finy P."/>
            <person name="Geml J."/>
            <person name="Haridas S."/>
            <person name="Hughes K."/>
            <person name="Justo A."/>
            <person name="Karasinski D."/>
            <person name="Kautmanova I."/>
            <person name="Kiss B."/>
            <person name="Kocsube S."/>
            <person name="Kotiranta H."/>
            <person name="LaButti K.M."/>
            <person name="Lechner B.E."/>
            <person name="Liimatainen K."/>
            <person name="Lipzen A."/>
            <person name="Lukacs Z."/>
            <person name="Mihaltcheva S."/>
            <person name="Morgado L.N."/>
            <person name="Niskanen T."/>
            <person name="Noordeloos M.E."/>
            <person name="Ohm R.A."/>
            <person name="Ortiz-Santana B."/>
            <person name="Ovrebo C."/>
            <person name="Racz N."/>
            <person name="Riley R."/>
            <person name="Savchenko A."/>
            <person name="Shiryaev A."/>
            <person name="Soop K."/>
            <person name="Spirin V."/>
            <person name="Szebenyi C."/>
            <person name="Tomsovsky M."/>
            <person name="Tulloss R.E."/>
            <person name="Uehling J."/>
            <person name="Grigoriev I.V."/>
            <person name="Vagvolgyi C."/>
            <person name="Papp T."/>
            <person name="Martin F.M."/>
            <person name="Miettinen O."/>
            <person name="Hibbett D.S."/>
            <person name="Nagy L.G."/>
        </authorList>
    </citation>
    <scope>NUCLEOTIDE SEQUENCE [LARGE SCALE GENOMIC DNA]</scope>
    <source>
        <strain evidence="1 2">NL-1719</strain>
    </source>
</reference>
<name>A0ACD3BFG1_9AGAR</name>
<dbReference type="Proteomes" id="UP000308600">
    <property type="component" value="Unassembled WGS sequence"/>
</dbReference>
<gene>
    <name evidence="1" type="ORF">BDN72DRAFT_755084</name>
</gene>
<sequence length="227" mass="24385">MLFGICRSVPSSTHDFRFNFSEYVPTKPSAGFEVYLSHLATTALFLSATSLAVGYYFGYSSRQASAPQQSRPEPAARDEGPQPVQEASEDEDSDDEEGIPDGDLGSIKAGTFEPCKLVLVVRTDLNMTPGKIAAQHATLACYKALVKNNPSLVKHWERTGQAKIALKATSEEQLLELMAVAKSLNLCARTIQDAGRTQVASGSRTVLGIGPAPVELINEVTGALRLL</sequence>
<evidence type="ECO:0000313" key="1">
    <source>
        <dbReference type="EMBL" id="TFK76858.1"/>
    </source>
</evidence>
<proteinExistence type="predicted"/>
<evidence type="ECO:0000313" key="2">
    <source>
        <dbReference type="Proteomes" id="UP000308600"/>
    </source>
</evidence>
<dbReference type="EMBL" id="ML208259">
    <property type="protein sequence ID" value="TFK76858.1"/>
    <property type="molecule type" value="Genomic_DNA"/>
</dbReference>
<protein>
    <submittedName>
        <fullName evidence="1">PTH2-domain-containing protein</fullName>
    </submittedName>
</protein>
<keyword evidence="2" id="KW-1185">Reference proteome</keyword>
<accession>A0ACD3BFG1</accession>